<evidence type="ECO:0000313" key="2">
    <source>
        <dbReference type="Proteomes" id="UP000326396"/>
    </source>
</evidence>
<dbReference type="AlphaFoldDB" id="A0A5N6LYJ2"/>
<gene>
    <name evidence="1" type="ORF">E3N88_34580</name>
</gene>
<accession>A0A5N6LYJ2</accession>
<keyword evidence="2" id="KW-1185">Reference proteome</keyword>
<name>A0A5N6LYJ2_9ASTR</name>
<protein>
    <submittedName>
        <fullName evidence="1">Uncharacterized protein</fullName>
    </submittedName>
</protein>
<sequence length="106" mass="11904">MDGGDDGGCPVLATVTIESAIVAILILETDFDVRYDENKGWQFRKIRIGIRKKRTAANKKKKRGEEEFSSLAEPASFSVSFPEFQSSDRLHFWTASSSHPGELIQR</sequence>
<dbReference type="EMBL" id="SZYD01000017">
    <property type="protein sequence ID" value="KAD3066700.1"/>
    <property type="molecule type" value="Genomic_DNA"/>
</dbReference>
<comment type="caution">
    <text evidence="1">The sequence shown here is derived from an EMBL/GenBank/DDBJ whole genome shotgun (WGS) entry which is preliminary data.</text>
</comment>
<organism evidence="1 2">
    <name type="scientific">Mikania micrantha</name>
    <name type="common">bitter vine</name>
    <dbReference type="NCBI Taxonomy" id="192012"/>
    <lineage>
        <taxon>Eukaryota</taxon>
        <taxon>Viridiplantae</taxon>
        <taxon>Streptophyta</taxon>
        <taxon>Embryophyta</taxon>
        <taxon>Tracheophyta</taxon>
        <taxon>Spermatophyta</taxon>
        <taxon>Magnoliopsida</taxon>
        <taxon>eudicotyledons</taxon>
        <taxon>Gunneridae</taxon>
        <taxon>Pentapetalae</taxon>
        <taxon>asterids</taxon>
        <taxon>campanulids</taxon>
        <taxon>Asterales</taxon>
        <taxon>Asteraceae</taxon>
        <taxon>Asteroideae</taxon>
        <taxon>Heliantheae alliance</taxon>
        <taxon>Eupatorieae</taxon>
        <taxon>Mikania</taxon>
    </lineage>
</organism>
<evidence type="ECO:0000313" key="1">
    <source>
        <dbReference type="EMBL" id="KAD3066700.1"/>
    </source>
</evidence>
<reference evidence="1 2" key="1">
    <citation type="submission" date="2019-05" db="EMBL/GenBank/DDBJ databases">
        <title>Mikania micrantha, genome provides insights into the molecular mechanism of rapid growth.</title>
        <authorList>
            <person name="Liu B."/>
        </authorList>
    </citation>
    <scope>NUCLEOTIDE SEQUENCE [LARGE SCALE GENOMIC DNA]</scope>
    <source>
        <strain evidence="1">NLD-2019</strain>
        <tissue evidence="1">Leaf</tissue>
    </source>
</reference>
<proteinExistence type="predicted"/>
<dbReference type="Proteomes" id="UP000326396">
    <property type="component" value="Linkage Group LG7"/>
</dbReference>